<feature type="transmembrane region" description="Helical" evidence="1">
    <location>
        <begin position="205"/>
        <end position="226"/>
    </location>
</feature>
<dbReference type="InterPro" id="IPR039545">
    <property type="entry name" value="PGAP2"/>
</dbReference>
<keyword evidence="1" id="KW-0472">Membrane</keyword>
<keyword evidence="1" id="KW-1133">Transmembrane helix</keyword>
<dbReference type="GO" id="GO:0006506">
    <property type="term" value="P:GPI anchor biosynthetic process"/>
    <property type="evidence" value="ECO:0007669"/>
    <property type="project" value="TreeGrafter"/>
</dbReference>
<feature type="transmembrane region" description="Helical" evidence="1">
    <location>
        <begin position="136"/>
        <end position="155"/>
    </location>
</feature>
<proteinExistence type="predicted"/>
<dbReference type="PANTHER" id="PTHR12892">
    <property type="entry name" value="FGF RECEPTOR ACTIVATING PROTEIN 1"/>
    <property type="match status" value="1"/>
</dbReference>
<protein>
    <recommendedName>
        <fullName evidence="2">CWH43-like N-terminal domain-containing protein</fullName>
    </recommendedName>
</protein>
<evidence type="ECO:0000259" key="2">
    <source>
        <dbReference type="Pfam" id="PF10277"/>
    </source>
</evidence>
<keyword evidence="3" id="KW-1185">Reference proteome</keyword>
<dbReference type="InterPro" id="IPR019402">
    <property type="entry name" value="CWH43_N"/>
</dbReference>
<dbReference type="GO" id="GO:0005789">
    <property type="term" value="C:endoplasmic reticulum membrane"/>
    <property type="evidence" value="ECO:0007669"/>
    <property type="project" value="TreeGrafter"/>
</dbReference>
<dbReference type="PANTHER" id="PTHR12892:SF9">
    <property type="entry name" value="POST-GPI ATTACHMENT TO PROTEINS FACTOR 2-LIKE"/>
    <property type="match status" value="1"/>
</dbReference>
<reference evidence="4" key="1">
    <citation type="submission" date="2024-02" db="UniProtKB">
        <authorList>
            <consortium name="WormBaseParasite"/>
        </authorList>
    </citation>
    <scope>IDENTIFICATION</scope>
</reference>
<organism evidence="3 4">
    <name type="scientific">Mesorhabditis belari</name>
    <dbReference type="NCBI Taxonomy" id="2138241"/>
    <lineage>
        <taxon>Eukaryota</taxon>
        <taxon>Metazoa</taxon>
        <taxon>Ecdysozoa</taxon>
        <taxon>Nematoda</taxon>
        <taxon>Chromadorea</taxon>
        <taxon>Rhabditida</taxon>
        <taxon>Rhabditina</taxon>
        <taxon>Rhabditomorpha</taxon>
        <taxon>Rhabditoidea</taxon>
        <taxon>Rhabditidae</taxon>
        <taxon>Mesorhabditinae</taxon>
        <taxon>Mesorhabditis</taxon>
    </lineage>
</organism>
<dbReference type="AlphaFoldDB" id="A0AAF3FI78"/>
<accession>A0AAF3FI78</accession>
<evidence type="ECO:0000313" key="4">
    <source>
        <dbReference type="WBParaSite" id="MBELARI_LOCUS6613"/>
    </source>
</evidence>
<dbReference type="Pfam" id="PF10277">
    <property type="entry name" value="Frag1"/>
    <property type="match status" value="1"/>
</dbReference>
<feature type="transmembrane region" description="Helical" evidence="1">
    <location>
        <begin position="94"/>
        <end position="115"/>
    </location>
</feature>
<evidence type="ECO:0000256" key="1">
    <source>
        <dbReference type="SAM" id="Phobius"/>
    </source>
</evidence>
<evidence type="ECO:0000313" key="3">
    <source>
        <dbReference type="Proteomes" id="UP000887575"/>
    </source>
</evidence>
<feature type="transmembrane region" description="Helical" evidence="1">
    <location>
        <begin position="40"/>
        <end position="62"/>
    </location>
</feature>
<dbReference type="WBParaSite" id="MBELARI_LOCUS6613">
    <property type="protein sequence ID" value="MBELARI_LOCUS6613"/>
    <property type="gene ID" value="MBELARI_LOCUS6613"/>
</dbReference>
<feature type="transmembrane region" description="Helical" evidence="1">
    <location>
        <begin position="161"/>
        <end position="184"/>
    </location>
</feature>
<dbReference type="Proteomes" id="UP000887575">
    <property type="component" value="Unassembled WGS sequence"/>
</dbReference>
<feature type="domain" description="CWH43-like N-terminal" evidence="2">
    <location>
        <begin position="40"/>
        <end position="261"/>
    </location>
</feature>
<sequence>MDFSERKVVTPAQRKNGLYELYEWEGKKVVEVNRFNPLDIFLVCLVPSLTGCISCIVIALLYHHDAISNYNWQCGRARLPSLSRIINLPLERTIWQMVILYHAPMRVIGLATGFTRFARLRSNLCSNTELFELSRYAYLGFGVLELGLMIAISIIGERENIKLHVVLFYAFGLVGMVHFFANIYCHRYSIYFLKPYGVMAYRLKVLFFCMYVLSAPVLCASFFLYWKACITVAYDIFAITEYAGVVINISFHCLVFFDIRHKVIFSVRHYEPLPPKPIAVTTVIPVNRVPSIQQRSRAQA</sequence>
<dbReference type="GO" id="GO:0000139">
    <property type="term" value="C:Golgi membrane"/>
    <property type="evidence" value="ECO:0007669"/>
    <property type="project" value="InterPro"/>
</dbReference>
<name>A0AAF3FI78_9BILA</name>
<keyword evidence="1" id="KW-0812">Transmembrane</keyword>
<feature type="transmembrane region" description="Helical" evidence="1">
    <location>
        <begin position="232"/>
        <end position="257"/>
    </location>
</feature>